<reference evidence="3 4" key="1">
    <citation type="journal article" date="2014" name="Int. J. Syst. Evol. Microbiol.">
        <title>Phaeodactylibacter xiamenensis gen. nov., sp. nov., a member of the family Saprospiraceae isolated from the marine alga Phaeodactylum tricornutum.</title>
        <authorList>
            <person name="Chen Z.Jr."/>
            <person name="Lei X."/>
            <person name="Lai Q."/>
            <person name="Li Y."/>
            <person name="Zhang B."/>
            <person name="Zhang J."/>
            <person name="Zhang H."/>
            <person name="Yang L."/>
            <person name="Zheng W."/>
            <person name="Tian Y."/>
            <person name="Yu Z."/>
            <person name="Xu H.Jr."/>
            <person name="Zheng T."/>
        </authorList>
    </citation>
    <scope>NUCLEOTIDE SEQUENCE [LARGE SCALE GENOMIC DNA]</scope>
    <source>
        <strain evidence="3 4">KD52</strain>
    </source>
</reference>
<dbReference type="CDD" id="cd02588">
    <property type="entry name" value="HAD_L2-DEX"/>
    <property type="match status" value="1"/>
</dbReference>
<dbReference type="SFLD" id="SFLDF00045">
    <property type="entry name" value="2-haloacid_dehalogenase"/>
    <property type="match status" value="1"/>
</dbReference>
<dbReference type="InterPro" id="IPR023214">
    <property type="entry name" value="HAD_sf"/>
</dbReference>
<dbReference type="InterPro" id="IPR051540">
    <property type="entry name" value="S-2-haloacid_dehalogenase"/>
</dbReference>
<dbReference type="STRING" id="1524460.IX84_11090"/>
<dbReference type="GO" id="GO:0019120">
    <property type="term" value="F:hydrolase activity, acting on acid halide bonds, in C-halide compounds"/>
    <property type="evidence" value="ECO:0007669"/>
    <property type="project" value="InterPro"/>
</dbReference>
<evidence type="ECO:0000256" key="1">
    <source>
        <dbReference type="ARBA" id="ARBA00008106"/>
    </source>
</evidence>
<dbReference type="Proteomes" id="UP000029736">
    <property type="component" value="Unassembled WGS sequence"/>
</dbReference>
<dbReference type="OrthoDB" id="264363at2"/>
<organism evidence="3 4">
    <name type="scientific">Phaeodactylibacter xiamenensis</name>
    <dbReference type="NCBI Taxonomy" id="1524460"/>
    <lineage>
        <taxon>Bacteria</taxon>
        <taxon>Pseudomonadati</taxon>
        <taxon>Bacteroidota</taxon>
        <taxon>Saprospiria</taxon>
        <taxon>Saprospirales</taxon>
        <taxon>Haliscomenobacteraceae</taxon>
        <taxon>Phaeodactylibacter</taxon>
    </lineage>
</organism>
<dbReference type="InterPro" id="IPR036412">
    <property type="entry name" value="HAD-like_sf"/>
</dbReference>
<dbReference type="SFLD" id="SFLDS00003">
    <property type="entry name" value="Haloacid_Dehalogenase"/>
    <property type="match status" value="1"/>
</dbReference>
<evidence type="ECO:0000256" key="2">
    <source>
        <dbReference type="ARBA" id="ARBA00022801"/>
    </source>
</evidence>
<accession>A0A098S7L5</accession>
<gene>
    <name evidence="3" type="ORF">IX84_11090</name>
</gene>
<comment type="caution">
    <text evidence="3">The sequence shown here is derived from an EMBL/GenBank/DDBJ whole genome shotgun (WGS) entry which is preliminary data.</text>
</comment>
<evidence type="ECO:0008006" key="5">
    <source>
        <dbReference type="Google" id="ProtNLM"/>
    </source>
</evidence>
<comment type="similarity">
    <text evidence="1">Belongs to the HAD-like hydrolase superfamily. S-2-haloalkanoic acid dehalogenase family.</text>
</comment>
<dbReference type="PANTHER" id="PTHR43316">
    <property type="entry name" value="HYDROLASE, HALOACID DELAHOGENASE-RELATED"/>
    <property type="match status" value="1"/>
</dbReference>
<dbReference type="AlphaFoldDB" id="A0A098S7L5"/>
<protein>
    <recommendedName>
        <fullName evidence="5">Haloacid dehalogenase</fullName>
    </recommendedName>
</protein>
<evidence type="ECO:0000313" key="4">
    <source>
        <dbReference type="Proteomes" id="UP000029736"/>
    </source>
</evidence>
<dbReference type="InterPro" id="IPR006328">
    <property type="entry name" value="2-HAD"/>
</dbReference>
<keyword evidence="4" id="KW-1185">Reference proteome</keyword>
<dbReference type="PRINTS" id="PR00413">
    <property type="entry name" value="HADHALOGNASE"/>
</dbReference>
<dbReference type="SUPFAM" id="SSF56784">
    <property type="entry name" value="HAD-like"/>
    <property type="match status" value="1"/>
</dbReference>
<dbReference type="EMBL" id="JPOS01000022">
    <property type="protein sequence ID" value="KGE88090.1"/>
    <property type="molecule type" value="Genomic_DNA"/>
</dbReference>
<name>A0A098S7L5_9BACT</name>
<dbReference type="SFLD" id="SFLDG01135">
    <property type="entry name" value="C1.5.6:_HAD__Beta-PGM__Phospha"/>
    <property type="match status" value="1"/>
</dbReference>
<evidence type="ECO:0000313" key="3">
    <source>
        <dbReference type="EMBL" id="KGE88090.1"/>
    </source>
</evidence>
<dbReference type="Gene3D" id="3.40.50.1000">
    <property type="entry name" value="HAD superfamily/HAD-like"/>
    <property type="match status" value="1"/>
</dbReference>
<sequence length="224" mass="24700">MRSPAFTEAHALVFDAYGTLFDVSSIDQALQAEFGPQASQIAPVWRQKQLEYTWLRSLMDRYKDFYALTEDALVYALQSTGTHARLDQIRTIMSAYYELKVFPDALEALPLLAERYRLAVLSNANPSLLERACAFSGIDNYFEQLLSADALQVYKPTPAVYHMAAEGLELEPAQTGFISANTWDIAGAASAGLPTAWLNRKSGVPEVLGYAPGQIIQSLLQLAA</sequence>
<dbReference type="Pfam" id="PF00702">
    <property type="entry name" value="Hydrolase"/>
    <property type="match status" value="1"/>
</dbReference>
<dbReference type="InterPro" id="IPR023198">
    <property type="entry name" value="PGP-like_dom2"/>
</dbReference>
<dbReference type="PANTHER" id="PTHR43316:SF3">
    <property type="entry name" value="HALOACID DEHALOGENASE, TYPE II (AFU_ORTHOLOGUE AFUA_2G07750)-RELATED"/>
    <property type="match status" value="1"/>
</dbReference>
<keyword evidence="2" id="KW-0378">Hydrolase</keyword>
<dbReference type="InterPro" id="IPR006439">
    <property type="entry name" value="HAD-SF_hydro_IA"/>
</dbReference>
<dbReference type="SFLD" id="SFLDG01129">
    <property type="entry name" value="C1.5:_HAD__Beta-PGM__Phosphata"/>
    <property type="match status" value="1"/>
</dbReference>
<dbReference type="RefSeq" id="WP_044219914.1">
    <property type="nucleotide sequence ID" value="NZ_JBKAGJ010000041.1"/>
</dbReference>
<proteinExistence type="inferred from homology"/>
<dbReference type="NCBIfam" id="TIGR01493">
    <property type="entry name" value="HAD-SF-IA-v2"/>
    <property type="match status" value="1"/>
</dbReference>
<dbReference type="NCBIfam" id="TIGR01428">
    <property type="entry name" value="HAD_type_II"/>
    <property type="match status" value="1"/>
</dbReference>
<dbReference type="Gene3D" id="1.10.150.240">
    <property type="entry name" value="Putative phosphatase, domain 2"/>
    <property type="match status" value="1"/>
</dbReference>